<name>A0ABR9ALF5_9BACT</name>
<dbReference type="RefSeq" id="WP_192010415.1">
    <property type="nucleotide sequence ID" value="NZ_JACYTQ010000003.1"/>
</dbReference>
<accession>A0ABR9ALF5</accession>
<evidence type="ECO:0000313" key="2">
    <source>
        <dbReference type="Proteomes" id="UP000647133"/>
    </source>
</evidence>
<proteinExistence type="predicted"/>
<dbReference type="Proteomes" id="UP000647133">
    <property type="component" value="Unassembled WGS sequence"/>
</dbReference>
<organism evidence="1 2">
    <name type="scientific">Echinicola arenosa</name>
    <dbReference type="NCBI Taxonomy" id="2774144"/>
    <lineage>
        <taxon>Bacteria</taxon>
        <taxon>Pseudomonadati</taxon>
        <taxon>Bacteroidota</taxon>
        <taxon>Cytophagia</taxon>
        <taxon>Cytophagales</taxon>
        <taxon>Cyclobacteriaceae</taxon>
        <taxon>Echinicola</taxon>
    </lineage>
</organism>
<gene>
    <name evidence="1" type="ORF">IFO69_10480</name>
</gene>
<reference evidence="1 2" key="1">
    <citation type="submission" date="2020-09" db="EMBL/GenBank/DDBJ databases">
        <title>Echinicola sp. CAU 1574 isolated from sand of Sido Beach.</title>
        <authorList>
            <person name="Kim W."/>
        </authorList>
    </citation>
    <scope>NUCLEOTIDE SEQUENCE [LARGE SCALE GENOMIC DNA]</scope>
    <source>
        <strain evidence="1 2">CAU 1574</strain>
    </source>
</reference>
<comment type="caution">
    <text evidence="1">The sequence shown here is derived from an EMBL/GenBank/DDBJ whole genome shotgun (WGS) entry which is preliminary data.</text>
</comment>
<sequence length="65" mass="7705">MTKTERSVIYAQDIMFITGRSKSYAYGLLSKIKNYYNKTDHQVVTFEEYATFHGIPVEKVMEYIR</sequence>
<keyword evidence="2" id="KW-1185">Reference proteome</keyword>
<dbReference type="EMBL" id="JACYTQ010000003">
    <property type="protein sequence ID" value="MBD8489171.1"/>
    <property type="molecule type" value="Genomic_DNA"/>
</dbReference>
<evidence type="ECO:0000313" key="1">
    <source>
        <dbReference type="EMBL" id="MBD8489171.1"/>
    </source>
</evidence>
<protein>
    <submittedName>
        <fullName evidence="1">Uncharacterized protein</fullName>
    </submittedName>
</protein>